<gene>
    <name evidence="1" type="ORF">METZ01_LOCUS11513</name>
</gene>
<organism evidence="1">
    <name type="scientific">marine metagenome</name>
    <dbReference type="NCBI Taxonomy" id="408172"/>
    <lineage>
        <taxon>unclassified sequences</taxon>
        <taxon>metagenomes</taxon>
        <taxon>ecological metagenomes</taxon>
    </lineage>
</organism>
<reference evidence="1" key="1">
    <citation type="submission" date="2018-05" db="EMBL/GenBank/DDBJ databases">
        <authorList>
            <person name="Lanie J.A."/>
            <person name="Ng W.-L."/>
            <person name="Kazmierczak K.M."/>
            <person name="Andrzejewski T.M."/>
            <person name="Davidsen T.M."/>
            <person name="Wayne K.J."/>
            <person name="Tettelin H."/>
            <person name="Glass J.I."/>
            <person name="Rusch D."/>
            <person name="Podicherti R."/>
            <person name="Tsui H.-C.T."/>
            <person name="Winkler M.E."/>
        </authorList>
    </citation>
    <scope>NUCLEOTIDE SEQUENCE</scope>
</reference>
<evidence type="ECO:0000313" key="1">
    <source>
        <dbReference type="EMBL" id="SUZ58659.1"/>
    </source>
</evidence>
<dbReference type="EMBL" id="UINC01000632">
    <property type="protein sequence ID" value="SUZ58659.1"/>
    <property type="molecule type" value="Genomic_DNA"/>
</dbReference>
<dbReference type="SUPFAM" id="SSF53187">
    <property type="entry name" value="Zn-dependent exopeptidases"/>
    <property type="match status" value="1"/>
</dbReference>
<name>A0A381NWR0_9ZZZZ</name>
<feature type="non-terminal residue" evidence="1">
    <location>
        <position position="306"/>
    </location>
</feature>
<protein>
    <recommendedName>
        <fullName evidence="2">N-formylglutamate amidohydrolase</fullName>
    </recommendedName>
</protein>
<accession>A0A381NWR0</accession>
<proteinExistence type="predicted"/>
<evidence type="ECO:0008006" key="2">
    <source>
        <dbReference type="Google" id="ProtNLM"/>
    </source>
</evidence>
<dbReference type="AlphaFoldDB" id="A0A381NWR0"/>
<dbReference type="Gene3D" id="3.40.630.40">
    <property type="entry name" value="Zn-dependent exopeptidases"/>
    <property type="match status" value="1"/>
</dbReference>
<sequence>MLLVSCKDEDCCQEVIENEIFLDLGHNKPYINGSVYYGRNQYVEYYPGNLPIILSVPHGGNMMPDEINDRIYGTKVNDANTKELSKVIMNILNLNFGDRPYVIINNLDRKKMDANRDSVEATQSNRFAKRAWEEYHYYIESAKNKIIQDFEYGLFLDIHGHGKNPDGFYDLRIWLGYLLTGDELDKSNFELNNAIYENKSSIKTLSSISSENFVQVLRGQNSFGSILDSLGYACIPSINDLGPEGMRYFSGGYNTYIHGSVETGGKISSIQIEAPKPGVRDNYSNWNDFGEALSFTLERYFKSHYN</sequence>